<protein>
    <recommendedName>
        <fullName evidence="6">Mutator family transposase</fullName>
    </recommendedName>
</protein>
<dbReference type="GO" id="GO:0004803">
    <property type="term" value="F:transposase activity"/>
    <property type="evidence" value="ECO:0007669"/>
    <property type="project" value="UniProtKB-UniRule"/>
</dbReference>
<comment type="caution">
    <text evidence="7">The sequence shown here is derived from an EMBL/GenBank/DDBJ whole genome shotgun (WGS) entry which is preliminary data.</text>
</comment>
<evidence type="ECO:0000256" key="1">
    <source>
        <dbReference type="ARBA" id="ARBA00002190"/>
    </source>
</evidence>
<organism evidence="7 8">
    <name type="scientific">Streptomyces marianii</name>
    <dbReference type="NCBI Taxonomy" id="1817406"/>
    <lineage>
        <taxon>Bacteria</taxon>
        <taxon>Bacillati</taxon>
        <taxon>Actinomycetota</taxon>
        <taxon>Actinomycetes</taxon>
        <taxon>Kitasatosporales</taxon>
        <taxon>Streptomycetaceae</taxon>
        <taxon>Streptomyces</taxon>
    </lineage>
</organism>
<evidence type="ECO:0000313" key="7">
    <source>
        <dbReference type="EMBL" id="TLQ43722.1"/>
    </source>
</evidence>
<reference evidence="7 8" key="1">
    <citation type="submission" date="2019-05" db="EMBL/GenBank/DDBJ databases">
        <title>Streptomyces marianii sp. nov., a novel marine actinomycete from southern coast of India.</title>
        <authorList>
            <person name="Iniyan A.M."/>
            <person name="Wink J."/>
            <person name="Ramprasad E."/>
            <person name="Ramana C.V."/>
            <person name="Bunk B."/>
            <person name="Sproer C."/>
            <person name="Joseph F.-J.R.S."/>
            <person name="Vincent S.G.P."/>
        </authorList>
    </citation>
    <scope>NUCLEOTIDE SEQUENCE [LARGE SCALE GENOMIC DNA]</scope>
    <source>
        <strain evidence="7 8">ICN19</strain>
    </source>
</reference>
<dbReference type="OrthoDB" id="9793302at2"/>
<evidence type="ECO:0000313" key="8">
    <source>
        <dbReference type="Proteomes" id="UP000305921"/>
    </source>
</evidence>
<keyword evidence="8" id="KW-1185">Reference proteome</keyword>
<dbReference type="RefSeq" id="WP_138053128.1">
    <property type="nucleotide sequence ID" value="NZ_VAWE01000001.1"/>
</dbReference>
<name>A0A5R9E4C9_9ACTN</name>
<dbReference type="GO" id="GO:0003677">
    <property type="term" value="F:DNA binding"/>
    <property type="evidence" value="ECO:0007669"/>
    <property type="project" value="UniProtKB-UniRule"/>
</dbReference>
<dbReference type="PANTHER" id="PTHR33217">
    <property type="entry name" value="TRANSPOSASE FOR INSERTION SEQUENCE ELEMENT IS1081"/>
    <property type="match status" value="1"/>
</dbReference>
<keyword evidence="4 6" id="KW-0238">DNA-binding</keyword>
<keyword evidence="3 6" id="KW-0815">Transposition</keyword>
<sequence length="417" mass="46138">MLSVVNEDGTTQSGSLMDDIVREGARRMLAAALEAEVNQYIAELAGERDEAGRRLVVRNGHHRERTVATAAGPIVVKAPRVNDKRVDGETGERKRFSSKILAPWCRKSPKISEVLPLLYLHGLSSGDFVPAMEQFLGSAAGLSSATVTRLTKQWSDDHAAFQERDLSGADYVYVWADGVHPKVRLGQARSCVLVLMGVRTDGSKELIALAEGLRESTESWADLLRDCRRRGMRDPELVVGDGAMGLWRALTEVFPQARHQRCWVHKTRNVLNALPGSAQPGAKKALQEIYNAEDRDHAEKAVKDFGRSYGAKWPKAVKKITDDVDELLAFYDFPAEHWVHLRTTNPIESTFSTVKLRTKVTRGADSPAAALAMVFKLAESAQARWRAITAPHLVALVRSGARFERGVLVEREREVAA</sequence>
<evidence type="ECO:0000256" key="2">
    <source>
        <dbReference type="ARBA" id="ARBA00010961"/>
    </source>
</evidence>
<dbReference type="InterPro" id="IPR001207">
    <property type="entry name" value="Transposase_mutator"/>
</dbReference>
<comment type="similarity">
    <text evidence="2 6">Belongs to the transposase mutator family.</text>
</comment>
<proteinExistence type="inferred from homology"/>
<dbReference type="PROSITE" id="PS01007">
    <property type="entry name" value="TRANSPOSASE_MUTATOR"/>
    <property type="match status" value="1"/>
</dbReference>
<evidence type="ECO:0000256" key="4">
    <source>
        <dbReference type="ARBA" id="ARBA00023125"/>
    </source>
</evidence>
<comment type="function">
    <text evidence="1 6">Required for the transposition of the insertion element.</text>
</comment>
<gene>
    <name evidence="7" type="ORF">FEF34_11730</name>
</gene>
<dbReference type="AlphaFoldDB" id="A0A5R9E4C9"/>
<dbReference type="Pfam" id="PF00872">
    <property type="entry name" value="Transposase_mut"/>
    <property type="match status" value="1"/>
</dbReference>
<dbReference type="NCBIfam" id="NF033543">
    <property type="entry name" value="transpos_IS256"/>
    <property type="match status" value="1"/>
</dbReference>
<dbReference type="PANTHER" id="PTHR33217:SF9">
    <property type="entry name" value="MUTATOR FAMILY TRANSPOSASE"/>
    <property type="match status" value="1"/>
</dbReference>
<keyword evidence="6" id="KW-0814">Transposable element</keyword>
<keyword evidence="5 6" id="KW-0233">DNA recombination</keyword>
<dbReference type="GO" id="GO:0006313">
    <property type="term" value="P:DNA transposition"/>
    <property type="evidence" value="ECO:0007669"/>
    <property type="project" value="UniProtKB-UniRule"/>
</dbReference>
<evidence type="ECO:0000256" key="5">
    <source>
        <dbReference type="ARBA" id="ARBA00023172"/>
    </source>
</evidence>
<evidence type="ECO:0000256" key="3">
    <source>
        <dbReference type="ARBA" id="ARBA00022578"/>
    </source>
</evidence>
<evidence type="ECO:0000256" key="6">
    <source>
        <dbReference type="RuleBase" id="RU365089"/>
    </source>
</evidence>
<dbReference type="Proteomes" id="UP000305921">
    <property type="component" value="Unassembled WGS sequence"/>
</dbReference>
<dbReference type="EMBL" id="VAWE01000001">
    <property type="protein sequence ID" value="TLQ43722.1"/>
    <property type="molecule type" value="Genomic_DNA"/>
</dbReference>
<accession>A0A5R9E4C9</accession>